<dbReference type="Gene3D" id="3.30.450.20">
    <property type="entry name" value="PAS domain"/>
    <property type="match status" value="2"/>
</dbReference>
<proteinExistence type="predicted"/>
<keyword evidence="3" id="KW-0597">Phosphoprotein</keyword>
<keyword evidence="9" id="KW-1185">Reference proteome</keyword>
<dbReference type="CDD" id="cd00130">
    <property type="entry name" value="PAS"/>
    <property type="match status" value="1"/>
</dbReference>
<evidence type="ECO:0000256" key="3">
    <source>
        <dbReference type="ARBA" id="ARBA00022553"/>
    </source>
</evidence>
<dbReference type="PROSITE" id="PS50112">
    <property type="entry name" value="PAS"/>
    <property type="match status" value="1"/>
</dbReference>
<dbReference type="NCBIfam" id="TIGR00229">
    <property type="entry name" value="sensory_box"/>
    <property type="match status" value="2"/>
</dbReference>
<organism evidence="8 9">
    <name type="scientific">Marinoscillum luteum</name>
    <dbReference type="NCBI Taxonomy" id="861051"/>
    <lineage>
        <taxon>Bacteria</taxon>
        <taxon>Pseudomonadati</taxon>
        <taxon>Bacteroidota</taxon>
        <taxon>Cytophagia</taxon>
        <taxon>Cytophagales</taxon>
        <taxon>Reichenbachiellaceae</taxon>
        <taxon>Marinoscillum</taxon>
    </lineage>
</organism>
<dbReference type="PANTHER" id="PTHR43304">
    <property type="entry name" value="PHYTOCHROME-LIKE PROTEIN CPH1"/>
    <property type="match status" value="1"/>
</dbReference>
<accession>A0ABW7N717</accession>
<evidence type="ECO:0000256" key="4">
    <source>
        <dbReference type="ARBA" id="ARBA00022679"/>
    </source>
</evidence>
<dbReference type="InterPro" id="IPR035965">
    <property type="entry name" value="PAS-like_dom_sf"/>
</dbReference>
<evidence type="ECO:0000256" key="1">
    <source>
        <dbReference type="ARBA" id="ARBA00000085"/>
    </source>
</evidence>
<dbReference type="EC" id="2.7.13.3" evidence="2"/>
<comment type="caution">
    <text evidence="8">The sequence shown here is derived from an EMBL/GenBank/DDBJ whole genome shotgun (WGS) entry which is preliminary data.</text>
</comment>
<dbReference type="InterPro" id="IPR052162">
    <property type="entry name" value="Sensor_kinase/Photoreceptor"/>
</dbReference>
<dbReference type="InterPro" id="IPR013655">
    <property type="entry name" value="PAS_fold_3"/>
</dbReference>
<dbReference type="SUPFAM" id="SSF55785">
    <property type="entry name" value="PYP-like sensor domain (PAS domain)"/>
    <property type="match status" value="2"/>
</dbReference>
<sequence length="273" mass="32126">MTDKKPIDGRSDILSNELIKEISDRKHAQNLLSVFVKYAPGAIALFDREMKFLVVSDRWYRDYDLSEGDITGSSYYDVFSGATDKHKWESYHQRALKGEKLRNEEDRLIKEDGNVIWLKWEMLPWFDKFGVIGGVIMSTEVITHKKKLEDDYRKSRQLLEMAIETGQIGFWHWIEQNNRLEWNDQMFRLFEFDESDFTGDGETFFDIIHPDDEARVRGLLNRAIAERGQYHTEYRVICKSGVKKFKEHGKVFLDDGLLRMTGICQEIPELNLP</sequence>
<dbReference type="PROSITE" id="PS50113">
    <property type="entry name" value="PAC"/>
    <property type="match status" value="1"/>
</dbReference>
<keyword evidence="5" id="KW-0418">Kinase</keyword>
<protein>
    <recommendedName>
        <fullName evidence="2">histidine kinase</fullName>
        <ecNumber evidence="2">2.7.13.3</ecNumber>
    </recommendedName>
</protein>
<gene>
    <name evidence="8" type="ORF">ACHKAR_03520</name>
</gene>
<reference evidence="8 9" key="1">
    <citation type="journal article" date="2013" name="Int. J. Syst. Evol. Microbiol.">
        <title>Marinoscillum luteum sp. nov., isolated from marine sediment.</title>
        <authorList>
            <person name="Cha I.T."/>
            <person name="Park S.J."/>
            <person name="Kim S.J."/>
            <person name="Kim J.G."/>
            <person name="Jung M.Y."/>
            <person name="Shin K.S."/>
            <person name="Kwon K.K."/>
            <person name="Yang S.H."/>
            <person name="Seo Y.S."/>
            <person name="Rhee S.K."/>
        </authorList>
    </citation>
    <scope>NUCLEOTIDE SEQUENCE [LARGE SCALE GENOMIC DNA]</scope>
    <source>
        <strain evidence="8 9">KCTC 23939</strain>
    </source>
</reference>
<dbReference type="EMBL" id="JBIPKE010000012">
    <property type="protein sequence ID" value="MFH6982489.1"/>
    <property type="molecule type" value="Genomic_DNA"/>
</dbReference>
<dbReference type="Pfam" id="PF08447">
    <property type="entry name" value="PAS_3"/>
    <property type="match status" value="1"/>
</dbReference>
<dbReference type="Pfam" id="PF08448">
    <property type="entry name" value="PAS_4"/>
    <property type="match status" value="1"/>
</dbReference>
<comment type="catalytic activity">
    <reaction evidence="1">
        <text>ATP + protein L-histidine = ADP + protein N-phospho-L-histidine.</text>
        <dbReference type="EC" id="2.7.13.3"/>
    </reaction>
</comment>
<evidence type="ECO:0000256" key="2">
    <source>
        <dbReference type="ARBA" id="ARBA00012438"/>
    </source>
</evidence>
<feature type="domain" description="PAS" evidence="6">
    <location>
        <begin position="155"/>
        <end position="227"/>
    </location>
</feature>
<dbReference type="InterPro" id="IPR000014">
    <property type="entry name" value="PAS"/>
</dbReference>
<evidence type="ECO:0000259" key="6">
    <source>
        <dbReference type="PROSITE" id="PS50112"/>
    </source>
</evidence>
<evidence type="ECO:0000313" key="9">
    <source>
        <dbReference type="Proteomes" id="UP001610063"/>
    </source>
</evidence>
<dbReference type="SMART" id="SM00091">
    <property type="entry name" value="PAS"/>
    <property type="match status" value="2"/>
</dbReference>
<dbReference type="InterPro" id="IPR000700">
    <property type="entry name" value="PAS-assoc_C"/>
</dbReference>
<dbReference type="InterPro" id="IPR013656">
    <property type="entry name" value="PAS_4"/>
</dbReference>
<evidence type="ECO:0000256" key="5">
    <source>
        <dbReference type="ARBA" id="ARBA00022777"/>
    </source>
</evidence>
<dbReference type="Proteomes" id="UP001610063">
    <property type="component" value="Unassembled WGS sequence"/>
</dbReference>
<feature type="domain" description="PAC" evidence="7">
    <location>
        <begin position="102"/>
        <end position="154"/>
    </location>
</feature>
<keyword evidence="4" id="KW-0808">Transferase</keyword>
<name>A0ABW7N717_9BACT</name>
<evidence type="ECO:0000313" key="8">
    <source>
        <dbReference type="EMBL" id="MFH6982489.1"/>
    </source>
</evidence>
<evidence type="ECO:0000259" key="7">
    <source>
        <dbReference type="PROSITE" id="PS50113"/>
    </source>
</evidence>
<dbReference type="PANTHER" id="PTHR43304:SF1">
    <property type="entry name" value="PAC DOMAIN-CONTAINING PROTEIN"/>
    <property type="match status" value="1"/>
</dbReference>